<name>D5MIX8_METO1</name>
<dbReference type="InterPro" id="IPR013527">
    <property type="entry name" value="YicC-like_N"/>
</dbReference>
<evidence type="ECO:0000256" key="2">
    <source>
        <dbReference type="ARBA" id="ARBA00022722"/>
    </source>
</evidence>
<comment type="similarity">
    <text evidence="5">Belongs to the YicC/YloC family.</text>
</comment>
<dbReference type="EMBL" id="FP565575">
    <property type="protein sequence ID" value="CBE69653.1"/>
    <property type="molecule type" value="Genomic_DNA"/>
</dbReference>
<evidence type="ECO:0000313" key="8">
    <source>
        <dbReference type="EMBL" id="CBE69653.1"/>
    </source>
</evidence>
<comment type="cofactor">
    <cofactor evidence="1">
        <name>a divalent metal cation</name>
        <dbReference type="ChEBI" id="CHEBI:60240"/>
    </cofactor>
</comment>
<evidence type="ECO:0000256" key="1">
    <source>
        <dbReference type="ARBA" id="ARBA00001968"/>
    </source>
</evidence>
<gene>
    <name evidence="8" type="ORF">DAMO_2580</name>
</gene>
<dbReference type="PATRIC" id="fig|671143.5.peg.2268"/>
<keyword evidence="4" id="KW-0378">Hydrolase</keyword>
<dbReference type="InterPro" id="IPR005229">
    <property type="entry name" value="YicC/YloC-like"/>
</dbReference>
<sequence>MLNSMTGFGQGECITSLRRYVCELQSVNHRYLETRTRLPKRLGALELPVLKSLQGRFARGRFDVTVLEELTGEQSCTLRVNRPLARAYLDAVKTLQSELGLAGEVTLELLLSRSDLFDLEGEKSGEADADWPAVSAALEGAMSALAKMRREEGRALEVALLGHLDLVEATLATIVARAPEVVQSYKSRLELRLQRLLDGKPLDPGRLEQEVAILAERSDIAEETTRVASHLQQFRDLIRQQGPHGRRMEFLLQEMLREVNTIGAKASDARTSHDVITLKSVLEQLREQVQNVE</sequence>
<dbReference type="Pfam" id="PF08340">
    <property type="entry name" value="YicC-like_C"/>
    <property type="match status" value="1"/>
</dbReference>
<dbReference type="Pfam" id="PF03755">
    <property type="entry name" value="YicC-like_N"/>
    <property type="match status" value="1"/>
</dbReference>
<dbReference type="AlphaFoldDB" id="D5MIX8"/>
<dbReference type="PANTHER" id="PTHR30636">
    <property type="entry name" value="UPF0701 PROTEIN YICC"/>
    <property type="match status" value="1"/>
</dbReference>
<dbReference type="Proteomes" id="UP000006898">
    <property type="component" value="Chromosome"/>
</dbReference>
<accession>D5MIX8</accession>
<dbReference type="STRING" id="671143.DAMO_2580"/>
<dbReference type="HOGENOM" id="CLU_076609_1_0_0"/>
<protein>
    <recommendedName>
        <fullName evidence="10">YicC family protein</fullName>
    </recommendedName>
</protein>
<evidence type="ECO:0000256" key="5">
    <source>
        <dbReference type="ARBA" id="ARBA00035648"/>
    </source>
</evidence>
<keyword evidence="3" id="KW-0255">Endonuclease</keyword>
<proteinExistence type="inferred from homology"/>
<dbReference type="GO" id="GO:0004521">
    <property type="term" value="F:RNA endonuclease activity"/>
    <property type="evidence" value="ECO:0007669"/>
    <property type="project" value="InterPro"/>
</dbReference>
<evidence type="ECO:0000259" key="7">
    <source>
        <dbReference type="Pfam" id="PF08340"/>
    </source>
</evidence>
<evidence type="ECO:0000259" key="6">
    <source>
        <dbReference type="Pfam" id="PF03755"/>
    </source>
</evidence>
<evidence type="ECO:0000256" key="3">
    <source>
        <dbReference type="ARBA" id="ARBA00022759"/>
    </source>
</evidence>
<evidence type="ECO:0008006" key="10">
    <source>
        <dbReference type="Google" id="ProtNLM"/>
    </source>
</evidence>
<dbReference type="InterPro" id="IPR013551">
    <property type="entry name" value="YicC-like_C"/>
</dbReference>
<reference evidence="8 9" key="1">
    <citation type="journal article" date="2010" name="Nature">
        <title>Nitrite-driven anaerobic methane oxidation by oxygenic bacteria.</title>
        <authorList>
            <person name="Ettwig K.F."/>
            <person name="Butler M.K."/>
            <person name="Le Paslier D."/>
            <person name="Pelletier E."/>
            <person name="Mangenot S."/>
            <person name="Kuypers M.M.M."/>
            <person name="Schreiber F."/>
            <person name="Dutilh B.E."/>
            <person name="Zedelius J."/>
            <person name="de Beer D."/>
            <person name="Gloerich J."/>
            <person name="Wessels H.J.C.T."/>
            <person name="van Allen T."/>
            <person name="Luesken F."/>
            <person name="Wu M."/>
            <person name="van de Pas-Schoonen K.T."/>
            <person name="Op den Camp H.J.M."/>
            <person name="Janssen-Megens E.M."/>
            <person name="Francoijs K-J."/>
            <person name="Stunnenberg H."/>
            <person name="Weissenbach J."/>
            <person name="Jetten M.S.M."/>
            <person name="Strous M."/>
        </authorList>
    </citation>
    <scope>NUCLEOTIDE SEQUENCE [LARGE SCALE GENOMIC DNA]</scope>
</reference>
<dbReference type="eggNOG" id="COG1561">
    <property type="taxonomic scope" value="Bacteria"/>
</dbReference>
<evidence type="ECO:0000313" key="9">
    <source>
        <dbReference type="Proteomes" id="UP000006898"/>
    </source>
</evidence>
<organism evidence="8 9">
    <name type="scientific">Methylomirabilis oxygeniifera</name>
    <dbReference type="NCBI Taxonomy" id="671143"/>
    <lineage>
        <taxon>Bacteria</taxon>
        <taxon>Candidatus Methylomirabilota</taxon>
        <taxon>Candidatus Methylomirabilia</taxon>
        <taxon>Candidatus Methylomirabilales</taxon>
        <taxon>Candidatus Methylomirabilaceae</taxon>
        <taxon>Candidatus Methylomirabilis</taxon>
    </lineage>
</organism>
<dbReference type="GO" id="GO:0016787">
    <property type="term" value="F:hydrolase activity"/>
    <property type="evidence" value="ECO:0007669"/>
    <property type="project" value="UniProtKB-KW"/>
</dbReference>
<feature type="domain" description="Endoribonuclease YicC-like C-terminal" evidence="7">
    <location>
        <begin position="176"/>
        <end position="293"/>
    </location>
</feature>
<keyword evidence="2" id="KW-0540">Nuclease</keyword>
<feature type="domain" description="Endoribonuclease YicC-like N-terminal" evidence="6">
    <location>
        <begin position="3"/>
        <end position="157"/>
    </location>
</feature>
<dbReference type="NCBIfam" id="TIGR00255">
    <property type="entry name" value="YicC/YloC family endoribonuclease"/>
    <property type="match status" value="1"/>
</dbReference>
<dbReference type="PANTHER" id="PTHR30636:SF3">
    <property type="entry name" value="UPF0701 PROTEIN YICC"/>
    <property type="match status" value="1"/>
</dbReference>
<evidence type="ECO:0000256" key="4">
    <source>
        <dbReference type="ARBA" id="ARBA00022801"/>
    </source>
</evidence>
<dbReference type="KEGG" id="mox:DAMO_2580"/>